<feature type="compositionally biased region" description="Polar residues" evidence="1">
    <location>
        <begin position="115"/>
        <end position="125"/>
    </location>
</feature>
<dbReference type="AlphaFoldDB" id="A0A6P8D4Y7"/>
<evidence type="ECO:0000256" key="1">
    <source>
        <dbReference type="SAM" id="MobiDB-lite"/>
    </source>
</evidence>
<feature type="region of interest" description="Disordered" evidence="1">
    <location>
        <begin position="154"/>
        <end position="185"/>
    </location>
</feature>
<dbReference type="GeneID" id="116204223"/>
<evidence type="ECO:0000313" key="3">
    <source>
        <dbReference type="RefSeq" id="XP_031392167.1"/>
    </source>
</evidence>
<reference evidence="2" key="1">
    <citation type="journal article" date="2020" name="Plant Biotechnol. J.">
        <title>The pomegranate (Punica granatum L.) draft genome dissects genetic divergence between soft- and hard-seeded cultivars.</title>
        <authorList>
            <person name="Luo X."/>
            <person name="Li H."/>
            <person name="Wu Z."/>
            <person name="Yao W."/>
            <person name="Zhao P."/>
            <person name="Cao D."/>
            <person name="Yu H."/>
            <person name="Li K."/>
            <person name="Poudel K."/>
            <person name="Zhao D."/>
            <person name="Zhang F."/>
            <person name="Xia X."/>
            <person name="Chen L."/>
            <person name="Wang Q."/>
            <person name="Jing D."/>
            <person name="Cao S."/>
        </authorList>
    </citation>
    <scope>NUCLEOTIDE SEQUENCE [LARGE SCALE GENOMIC DNA]</scope>
    <source>
        <strain evidence="2">cv. Tunisia</strain>
    </source>
</reference>
<feature type="region of interest" description="Disordered" evidence="1">
    <location>
        <begin position="1"/>
        <end position="43"/>
    </location>
</feature>
<protein>
    <submittedName>
        <fullName evidence="3">Leucine-rich repeat extensin-like protein 2</fullName>
    </submittedName>
</protein>
<dbReference type="Proteomes" id="UP000515151">
    <property type="component" value="Chromosome 4"/>
</dbReference>
<feature type="region of interest" description="Disordered" evidence="1">
    <location>
        <begin position="83"/>
        <end position="139"/>
    </location>
</feature>
<sequence>MEGPTGKGEESLKKIPAMTSSSSGRRGKEVSVNAVNPAHPAPQQYSVNLTTASTAASAYFPPPPQHQPQLIYYSAPPVPPPMTSQPYVHYYAPTSTPPPQTRPPMSRAPPPAQQNPTSQGPQAGGTQHRPRRQYTPLPAPLSHMYWQLLAGNQIQPISPGPNFDPSAQDQSKRYEYHQGAPAYSR</sequence>
<gene>
    <name evidence="3" type="primary">LOC116204223</name>
</gene>
<dbReference type="RefSeq" id="XP_031392167.1">
    <property type="nucleotide sequence ID" value="XM_031536307.1"/>
</dbReference>
<proteinExistence type="predicted"/>
<feature type="compositionally biased region" description="Pro residues" evidence="1">
    <location>
        <begin position="95"/>
        <end position="113"/>
    </location>
</feature>
<accession>A0A6P8D4Y7</accession>
<reference evidence="3" key="2">
    <citation type="submission" date="2025-08" db="UniProtKB">
        <authorList>
            <consortium name="RefSeq"/>
        </authorList>
    </citation>
    <scope>IDENTIFICATION</scope>
    <source>
        <tissue evidence="3">Leaf</tissue>
    </source>
</reference>
<evidence type="ECO:0000313" key="2">
    <source>
        <dbReference type="Proteomes" id="UP000515151"/>
    </source>
</evidence>
<keyword evidence="2" id="KW-1185">Reference proteome</keyword>
<organism evidence="2 3">
    <name type="scientific">Punica granatum</name>
    <name type="common">Pomegranate</name>
    <dbReference type="NCBI Taxonomy" id="22663"/>
    <lineage>
        <taxon>Eukaryota</taxon>
        <taxon>Viridiplantae</taxon>
        <taxon>Streptophyta</taxon>
        <taxon>Embryophyta</taxon>
        <taxon>Tracheophyta</taxon>
        <taxon>Spermatophyta</taxon>
        <taxon>Magnoliopsida</taxon>
        <taxon>eudicotyledons</taxon>
        <taxon>Gunneridae</taxon>
        <taxon>Pentapetalae</taxon>
        <taxon>rosids</taxon>
        <taxon>malvids</taxon>
        <taxon>Myrtales</taxon>
        <taxon>Lythraceae</taxon>
        <taxon>Punica</taxon>
    </lineage>
</organism>
<dbReference type="OrthoDB" id="1166206at2759"/>
<name>A0A6P8D4Y7_PUNGR</name>